<dbReference type="EMBL" id="CP012502">
    <property type="protein sequence ID" value="AOM82529.1"/>
    <property type="molecule type" value="Genomic_DNA"/>
</dbReference>
<evidence type="ECO:0000256" key="4">
    <source>
        <dbReference type="RuleBase" id="RU003476"/>
    </source>
</evidence>
<sequence length="136" mass="15188">MSVLQAKIVVKAYAVYQGKGLVVHRTGKYAKWECPGGKVDVGEDLEAALVREVFEETGLSIVPGRLLYATLVSVENDLPYLVLTYSGTAASAQVELSDEHDAFEWVDERTFIQIMPKDIRKAFLEHGVFEQIKERA</sequence>
<dbReference type="InterPro" id="IPR020084">
    <property type="entry name" value="NUDIX_hydrolase_CS"/>
</dbReference>
<dbReference type="GO" id="GO:0016787">
    <property type="term" value="F:hydrolase activity"/>
    <property type="evidence" value="ECO:0007669"/>
    <property type="project" value="UniProtKB-KW"/>
</dbReference>
<evidence type="ECO:0000256" key="1">
    <source>
        <dbReference type="ARBA" id="ARBA00001946"/>
    </source>
</evidence>
<dbReference type="PRINTS" id="PR00502">
    <property type="entry name" value="NUDIXFAMILY"/>
</dbReference>
<keyword evidence="2 4" id="KW-0378">Hydrolase</keyword>
<evidence type="ECO:0000256" key="3">
    <source>
        <dbReference type="ARBA" id="ARBA00022842"/>
    </source>
</evidence>
<evidence type="ECO:0000256" key="2">
    <source>
        <dbReference type="ARBA" id="ARBA00022801"/>
    </source>
</evidence>
<evidence type="ECO:0000259" key="5">
    <source>
        <dbReference type="PROSITE" id="PS51462"/>
    </source>
</evidence>
<reference evidence="6 7" key="1">
    <citation type="submission" date="2015-08" db="EMBL/GenBank/DDBJ databases">
        <title>The complete genome sequence of Bacillus beveridgei MLTeJB.</title>
        <authorList>
            <person name="Hanson T.E."/>
            <person name="Mesa C."/>
            <person name="Basesman S.M."/>
            <person name="Oremland R.S."/>
        </authorList>
    </citation>
    <scope>NUCLEOTIDE SEQUENCE [LARGE SCALE GENOMIC DNA]</scope>
    <source>
        <strain evidence="6 7">MLTeJB</strain>
    </source>
</reference>
<dbReference type="InterPro" id="IPR000086">
    <property type="entry name" value="NUDIX_hydrolase_dom"/>
</dbReference>
<comment type="similarity">
    <text evidence="4">Belongs to the Nudix hydrolase family.</text>
</comment>
<keyword evidence="7" id="KW-1185">Reference proteome</keyword>
<evidence type="ECO:0000313" key="6">
    <source>
        <dbReference type="EMBL" id="AOM82529.1"/>
    </source>
</evidence>
<dbReference type="SUPFAM" id="SSF55811">
    <property type="entry name" value="Nudix"/>
    <property type="match status" value="1"/>
</dbReference>
<dbReference type="PANTHER" id="PTHR43046:SF12">
    <property type="entry name" value="GDP-MANNOSE MANNOSYL HYDROLASE"/>
    <property type="match status" value="1"/>
</dbReference>
<accession>A0A1D7QU60</accession>
<dbReference type="KEGG" id="bbev:BBEV_1161"/>
<dbReference type="Gene3D" id="3.90.79.10">
    <property type="entry name" value="Nucleoside Triphosphate Pyrophosphohydrolase"/>
    <property type="match status" value="1"/>
</dbReference>
<dbReference type="EC" id="3.6.1.-" evidence="6"/>
<dbReference type="PROSITE" id="PS00893">
    <property type="entry name" value="NUDIX_BOX"/>
    <property type="match status" value="1"/>
</dbReference>
<dbReference type="STRING" id="632773.BBEV_1161"/>
<dbReference type="AlphaFoldDB" id="A0A1D7QU60"/>
<proteinExistence type="inferred from homology"/>
<feature type="domain" description="Nudix hydrolase" evidence="5">
    <location>
        <begin position="1"/>
        <end position="129"/>
    </location>
</feature>
<dbReference type="PANTHER" id="PTHR43046">
    <property type="entry name" value="GDP-MANNOSE MANNOSYL HYDROLASE"/>
    <property type="match status" value="1"/>
</dbReference>
<gene>
    <name evidence="6" type="primary">mutT</name>
    <name evidence="6" type="ORF">BBEV_1161</name>
</gene>
<protein>
    <submittedName>
        <fullName evidence="6">DNA mismatch repair protein MutT</fullName>
        <ecNumber evidence="6">3.6.1.-</ecNumber>
    </submittedName>
</protein>
<dbReference type="Pfam" id="PF00293">
    <property type="entry name" value="NUDIX"/>
    <property type="match status" value="1"/>
</dbReference>
<name>A0A1D7QU60_9BACI</name>
<dbReference type="PROSITE" id="PS51462">
    <property type="entry name" value="NUDIX"/>
    <property type="match status" value="1"/>
</dbReference>
<dbReference type="InterPro" id="IPR015797">
    <property type="entry name" value="NUDIX_hydrolase-like_dom_sf"/>
</dbReference>
<keyword evidence="3" id="KW-0460">Magnesium</keyword>
<dbReference type="RefSeq" id="WP_069364607.1">
    <property type="nucleotide sequence ID" value="NZ_CP012502.1"/>
</dbReference>
<dbReference type="Proteomes" id="UP000094463">
    <property type="component" value="Chromosome"/>
</dbReference>
<evidence type="ECO:0000313" key="7">
    <source>
        <dbReference type="Proteomes" id="UP000094463"/>
    </source>
</evidence>
<organism evidence="6 7">
    <name type="scientific">Salisediminibacterium beveridgei</name>
    <dbReference type="NCBI Taxonomy" id="632773"/>
    <lineage>
        <taxon>Bacteria</taxon>
        <taxon>Bacillati</taxon>
        <taxon>Bacillota</taxon>
        <taxon>Bacilli</taxon>
        <taxon>Bacillales</taxon>
        <taxon>Bacillaceae</taxon>
        <taxon>Salisediminibacterium</taxon>
    </lineage>
</organism>
<dbReference type="InterPro" id="IPR020476">
    <property type="entry name" value="Nudix_hydrolase"/>
</dbReference>
<comment type="cofactor">
    <cofactor evidence="1">
        <name>Mg(2+)</name>
        <dbReference type="ChEBI" id="CHEBI:18420"/>
    </cofactor>
</comment>